<accession>A0ABR2URJ6</accession>
<feature type="domain" description="Protein kinase" evidence="1">
    <location>
        <begin position="1"/>
        <end position="197"/>
    </location>
</feature>
<name>A0ABR2URJ6_9PEZI</name>
<dbReference type="EMBL" id="JARVKF010000399">
    <property type="protein sequence ID" value="KAK9417280.1"/>
    <property type="molecule type" value="Genomic_DNA"/>
</dbReference>
<dbReference type="PROSITE" id="PS50011">
    <property type="entry name" value="PROTEIN_KINASE_DOM"/>
    <property type="match status" value="1"/>
</dbReference>
<sequence>MQHGPDVDSLDKRLEGRWHIVGLLADHDKVEQLYRENQPGDSSDTHNTIFEEGDDPFFLLMEYIPNGTLLEFQTKTWKKDPPIPNRILWQIFLCLVEATFEMAEVGEDFCHRDQHLQNVMFGDVDSYLHRLVPIVKYIDFGNATGHEWKPGPPYQQRTDLWGHRPTGIQVNIYDVGGSGAVQEIQRDDLLSRIALNR</sequence>
<dbReference type="InterPro" id="IPR000719">
    <property type="entry name" value="Prot_kinase_dom"/>
</dbReference>
<comment type="caution">
    <text evidence="2">The sequence shown here is derived from an EMBL/GenBank/DDBJ whole genome shotgun (WGS) entry which is preliminary data.</text>
</comment>
<organism evidence="2 3">
    <name type="scientific">Seiridium unicorne</name>
    <dbReference type="NCBI Taxonomy" id="138068"/>
    <lineage>
        <taxon>Eukaryota</taxon>
        <taxon>Fungi</taxon>
        <taxon>Dikarya</taxon>
        <taxon>Ascomycota</taxon>
        <taxon>Pezizomycotina</taxon>
        <taxon>Sordariomycetes</taxon>
        <taxon>Xylariomycetidae</taxon>
        <taxon>Amphisphaeriales</taxon>
        <taxon>Sporocadaceae</taxon>
        <taxon>Seiridium</taxon>
    </lineage>
</organism>
<dbReference type="Gene3D" id="1.10.510.10">
    <property type="entry name" value="Transferase(Phosphotransferase) domain 1"/>
    <property type="match status" value="1"/>
</dbReference>
<evidence type="ECO:0000259" key="1">
    <source>
        <dbReference type="PROSITE" id="PS50011"/>
    </source>
</evidence>
<gene>
    <name evidence="2" type="ORF">SUNI508_08860</name>
</gene>
<keyword evidence="2" id="KW-0418">Kinase</keyword>
<dbReference type="InterPro" id="IPR011009">
    <property type="entry name" value="Kinase-like_dom_sf"/>
</dbReference>
<protein>
    <submittedName>
        <fullName evidence="2">Serine threonine protein kinase protein</fullName>
    </submittedName>
</protein>
<reference evidence="2 3" key="1">
    <citation type="journal article" date="2024" name="J. Plant Pathol.">
        <title>Sequence and assembly of the genome of Seiridium unicorne, isolate CBS 538.82, causal agent of cypress canker disease.</title>
        <authorList>
            <person name="Scali E."/>
            <person name="Rocca G.D."/>
            <person name="Danti R."/>
            <person name="Garbelotto M."/>
            <person name="Barberini S."/>
            <person name="Baroncelli R."/>
            <person name="Emiliani G."/>
        </authorList>
    </citation>
    <scope>NUCLEOTIDE SEQUENCE [LARGE SCALE GENOMIC DNA]</scope>
    <source>
        <strain evidence="2 3">BM-138-508</strain>
    </source>
</reference>
<dbReference type="SUPFAM" id="SSF56112">
    <property type="entry name" value="Protein kinase-like (PK-like)"/>
    <property type="match status" value="1"/>
</dbReference>
<keyword evidence="2" id="KW-0808">Transferase</keyword>
<dbReference type="GO" id="GO:0016301">
    <property type="term" value="F:kinase activity"/>
    <property type="evidence" value="ECO:0007669"/>
    <property type="project" value="UniProtKB-KW"/>
</dbReference>
<proteinExistence type="predicted"/>
<keyword evidence="3" id="KW-1185">Reference proteome</keyword>
<dbReference type="Proteomes" id="UP001408356">
    <property type="component" value="Unassembled WGS sequence"/>
</dbReference>
<evidence type="ECO:0000313" key="3">
    <source>
        <dbReference type="Proteomes" id="UP001408356"/>
    </source>
</evidence>
<evidence type="ECO:0000313" key="2">
    <source>
        <dbReference type="EMBL" id="KAK9417280.1"/>
    </source>
</evidence>